<dbReference type="RefSeq" id="WP_220288382.1">
    <property type="nucleotide sequence ID" value="NZ_JAEUAX010000006.1"/>
</dbReference>
<feature type="transmembrane region" description="Helical" evidence="1">
    <location>
        <begin position="104"/>
        <end position="122"/>
    </location>
</feature>
<feature type="transmembrane region" description="Helical" evidence="1">
    <location>
        <begin position="134"/>
        <end position="161"/>
    </location>
</feature>
<evidence type="ECO:0000256" key="1">
    <source>
        <dbReference type="SAM" id="Phobius"/>
    </source>
</evidence>
<protein>
    <submittedName>
        <fullName evidence="2">Uncharacterized protein</fullName>
    </submittedName>
</protein>
<dbReference type="Proteomes" id="UP000777440">
    <property type="component" value="Unassembled WGS sequence"/>
</dbReference>
<reference evidence="2 3" key="1">
    <citation type="journal article" date="2021" name="MBio">
        <title>Poor Competitiveness of Bradyrhizobium in Pigeon Pea Root Colonization in Indian Soils.</title>
        <authorList>
            <person name="Chalasani D."/>
            <person name="Basu A."/>
            <person name="Pullabhotla S.V.S.R.N."/>
            <person name="Jorrin B."/>
            <person name="Neal A.L."/>
            <person name="Poole P.S."/>
            <person name="Podile A.R."/>
            <person name="Tkacz A."/>
        </authorList>
    </citation>
    <scope>NUCLEOTIDE SEQUENCE [LARGE SCALE GENOMIC DNA]</scope>
    <source>
        <strain evidence="2 3">HU12</strain>
    </source>
</reference>
<accession>A0ABS7I1E3</accession>
<feature type="transmembrane region" description="Helical" evidence="1">
    <location>
        <begin position="79"/>
        <end position="98"/>
    </location>
</feature>
<feature type="transmembrane region" description="Helical" evidence="1">
    <location>
        <begin position="21"/>
        <end position="43"/>
    </location>
</feature>
<evidence type="ECO:0000313" key="3">
    <source>
        <dbReference type="Proteomes" id="UP000777440"/>
    </source>
</evidence>
<keyword evidence="1" id="KW-1133">Transmembrane helix</keyword>
<name>A0ABS7I1E3_9MICO</name>
<sequence>MTTVRESTTGRVSRAPSWVPVAAWGFGLVAVGLGAAAIVAVQADPLSRVLGALSAAVGLGALLWGATSLSLNRTPTPRAAIGTLFVGMGFAVALLATAPGRASILAVALLLALGVTVACGIVQGTRHPSPRSSLWGLVGAATLVTIVVVPALGVCQGAALLDADGTVLPVLTHDGH</sequence>
<keyword evidence="1" id="KW-0812">Transmembrane</keyword>
<dbReference type="EMBL" id="JAEUAX010000006">
    <property type="protein sequence ID" value="MBW9110641.1"/>
    <property type="molecule type" value="Genomic_DNA"/>
</dbReference>
<comment type="caution">
    <text evidence="2">The sequence shown here is derived from an EMBL/GenBank/DDBJ whole genome shotgun (WGS) entry which is preliminary data.</text>
</comment>
<proteinExistence type="predicted"/>
<feature type="transmembrane region" description="Helical" evidence="1">
    <location>
        <begin position="49"/>
        <end position="67"/>
    </location>
</feature>
<organism evidence="2 3">
    <name type="scientific">Microbacterium ureisolvens</name>
    <dbReference type="NCBI Taxonomy" id="2781186"/>
    <lineage>
        <taxon>Bacteria</taxon>
        <taxon>Bacillati</taxon>
        <taxon>Actinomycetota</taxon>
        <taxon>Actinomycetes</taxon>
        <taxon>Micrococcales</taxon>
        <taxon>Microbacteriaceae</taxon>
        <taxon>Microbacterium</taxon>
    </lineage>
</organism>
<keyword evidence="1" id="KW-0472">Membrane</keyword>
<evidence type="ECO:0000313" key="2">
    <source>
        <dbReference type="EMBL" id="MBW9110641.1"/>
    </source>
</evidence>
<gene>
    <name evidence="2" type="ORF">JNB61_12730</name>
</gene>
<keyword evidence="3" id="KW-1185">Reference proteome</keyword>